<dbReference type="SUPFAM" id="SSF50044">
    <property type="entry name" value="SH3-domain"/>
    <property type="match status" value="1"/>
</dbReference>
<dbReference type="Pfam" id="PF00169">
    <property type="entry name" value="PH"/>
    <property type="match status" value="1"/>
</dbReference>
<dbReference type="InterPro" id="IPR001849">
    <property type="entry name" value="PH_domain"/>
</dbReference>
<dbReference type="SUPFAM" id="SSF50729">
    <property type="entry name" value="PH domain-like"/>
    <property type="match status" value="1"/>
</dbReference>
<dbReference type="CDD" id="cd00201">
    <property type="entry name" value="WW"/>
    <property type="match status" value="2"/>
</dbReference>
<evidence type="ECO:0000256" key="1">
    <source>
        <dbReference type="ARBA" id="ARBA00022443"/>
    </source>
</evidence>
<evidence type="ECO:0000259" key="7">
    <source>
        <dbReference type="PROSITE" id="PS50020"/>
    </source>
</evidence>
<accession>A0A210PSE5</accession>
<feature type="domain" description="WW" evidence="7">
    <location>
        <begin position="346"/>
        <end position="379"/>
    </location>
</feature>
<gene>
    <name evidence="9" type="ORF">KP79_PYT19828</name>
</gene>
<dbReference type="FunFam" id="1.10.555.10:FF:000071">
    <property type="entry name" value="Rho GTPase activating protein 27"/>
    <property type="match status" value="1"/>
</dbReference>
<feature type="region of interest" description="Disordered" evidence="4">
    <location>
        <begin position="85"/>
        <end position="138"/>
    </location>
</feature>
<dbReference type="GO" id="GO:0005096">
    <property type="term" value="F:GTPase activator activity"/>
    <property type="evidence" value="ECO:0007669"/>
    <property type="project" value="UniProtKB-KW"/>
</dbReference>
<feature type="domain" description="Rho-GAP" evidence="8">
    <location>
        <begin position="679"/>
        <end position="868"/>
    </location>
</feature>
<dbReference type="InterPro" id="IPR011993">
    <property type="entry name" value="PH-like_dom_sf"/>
</dbReference>
<dbReference type="EMBL" id="NEDP02005525">
    <property type="protein sequence ID" value="OWF39427.1"/>
    <property type="molecule type" value="Genomic_DNA"/>
</dbReference>
<dbReference type="Proteomes" id="UP000242188">
    <property type="component" value="Unassembled WGS sequence"/>
</dbReference>
<dbReference type="PROSITE" id="PS50238">
    <property type="entry name" value="RHOGAP"/>
    <property type="match status" value="1"/>
</dbReference>
<dbReference type="Gene3D" id="2.20.70.10">
    <property type="match status" value="2"/>
</dbReference>
<evidence type="ECO:0000313" key="10">
    <source>
        <dbReference type="Proteomes" id="UP000242188"/>
    </source>
</evidence>
<dbReference type="Gene3D" id="1.10.555.10">
    <property type="entry name" value="Rho GTPase activation protein"/>
    <property type="match status" value="1"/>
</dbReference>
<evidence type="ECO:0000256" key="3">
    <source>
        <dbReference type="PROSITE-ProRule" id="PRU00192"/>
    </source>
</evidence>
<evidence type="ECO:0000259" key="5">
    <source>
        <dbReference type="PROSITE" id="PS50002"/>
    </source>
</evidence>
<dbReference type="PANTHER" id="PTHR23176:SF129">
    <property type="entry name" value="RHO GTPASE ACTIVATING PROTEIN AT 16F, ISOFORM E-RELATED"/>
    <property type="match status" value="1"/>
</dbReference>
<dbReference type="PROSITE" id="PS50020">
    <property type="entry name" value="WW_DOMAIN_2"/>
    <property type="match status" value="2"/>
</dbReference>
<dbReference type="SMART" id="SM00456">
    <property type="entry name" value="WW"/>
    <property type="match status" value="2"/>
</dbReference>
<keyword evidence="2" id="KW-0343">GTPase activation</keyword>
<comment type="caution">
    <text evidence="9">The sequence shown here is derived from an EMBL/GenBank/DDBJ whole genome shotgun (WGS) entry which is preliminary data.</text>
</comment>
<feature type="domain" description="SH3" evidence="5">
    <location>
        <begin position="20"/>
        <end position="84"/>
    </location>
</feature>
<dbReference type="SUPFAM" id="SSF51045">
    <property type="entry name" value="WW domain"/>
    <property type="match status" value="2"/>
</dbReference>
<evidence type="ECO:0000259" key="6">
    <source>
        <dbReference type="PROSITE" id="PS50003"/>
    </source>
</evidence>
<proteinExistence type="predicted"/>
<keyword evidence="10" id="KW-1185">Reference proteome</keyword>
<feature type="compositionally biased region" description="Basic and acidic residues" evidence="4">
    <location>
        <begin position="632"/>
        <end position="645"/>
    </location>
</feature>
<dbReference type="OrthoDB" id="79452at2759"/>
<sequence>MGDNSDHDGSDEEDYIGFGFATRKLAALYDYTYVDDSGKTVHMTKGEEYHLLEKSNDWWEVFRAGDSTDLSFYVPANYVKFVDDSESKAKTKQTSDSDFEGDPGSEMSSLGLDTRSISPSLKNGVSNADDTEGNHKPDKAMDIYANSNVSTFMTNNNVDVSSKNGSITVRPGMYRRSLSTDDGGDYMNLETLREQAGLPSAPRPPLQDGESIYANVQELNIEPQVKFTLTAPSQSPPVSPEEPPIPDEKNCPFLRTLLNVWEMYLDPITKRSFYINKETNEKTWKPPRYPKKSRSVRDTASSHYNSLREKVELPKSAPVSVRVERSSIPDGWTVETTEGNQYFINKRTQEKWGTHTDENGKPYFYKLDTGETAWQLPEVTKLLTSNGDPTSANIPRSRSPQRIAPQNPRSVKTQSMYLESHLNFGSFQGQLPGGLMSKSSTLPVNPSSVPEVGGLPKSQTLPYNLQGLTPGNAPELEKKVFHPGTSNQGQEKICGMLKKRMIVELGKQVKKSFSPSFVKLLGTNLVFYKNRQASTQQGSKHGKPEFMEPLQGAHIDKYPHKRHLNVLVLSTCNKNQYQLQLEDEIDMQKWLSTLELTIKELGPCMVDQQLLVLPGNSDSLKKTPSFKQKNRKPSEKEETPEEEKSRFKSIFERWMKDPQRPTKKQLEDKGIIEYNVFGGSLKQVCEKDKAKVPKFVQRCIAAIEKRGLDQDGLYRISGNMAQITKLRSMTNMDKFDYDLDNPDLWDIHVLAGALKLFFRELKEPLFALAQFDKFILAIGKKSRLDKLKGLKEQVNALPKYNYETLKFLCGHLIRVADRQSVNKMSFHNLAIVYGPTLMWKEMDTNFMAHMVLQSQIVEFVLLEYKNIFK</sequence>
<dbReference type="InterPro" id="IPR000198">
    <property type="entry name" value="RhoGAP_dom"/>
</dbReference>
<dbReference type="SMART" id="SM00233">
    <property type="entry name" value="PH"/>
    <property type="match status" value="1"/>
</dbReference>
<evidence type="ECO:0000256" key="4">
    <source>
        <dbReference type="SAM" id="MobiDB-lite"/>
    </source>
</evidence>
<dbReference type="SMART" id="SM00326">
    <property type="entry name" value="SH3"/>
    <property type="match status" value="1"/>
</dbReference>
<feature type="region of interest" description="Disordered" evidence="4">
    <location>
        <begin position="621"/>
        <end position="645"/>
    </location>
</feature>
<dbReference type="InterPro" id="IPR050729">
    <property type="entry name" value="Rho-GAP"/>
</dbReference>
<organism evidence="9 10">
    <name type="scientific">Mizuhopecten yessoensis</name>
    <name type="common">Japanese scallop</name>
    <name type="synonym">Patinopecten yessoensis</name>
    <dbReference type="NCBI Taxonomy" id="6573"/>
    <lineage>
        <taxon>Eukaryota</taxon>
        <taxon>Metazoa</taxon>
        <taxon>Spiralia</taxon>
        <taxon>Lophotrochozoa</taxon>
        <taxon>Mollusca</taxon>
        <taxon>Bivalvia</taxon>
        <taxon>Autobranchia</taxon>
        <taxon>Pteriomorphia</taxon>
        <taxon>Pectinida</taxon>
        <taxon>Pectinoidea</taxon>
        <taxon>Pectinidae</taxon>
        <taxon>Mizuhopecten</taxon>
    </lineage>
</organism>
<dbReference type="PANTHER" id="PTHR23176">
    <property type="entry name" value="RHO/RAC/CDC GTPASE-ACTIVATING PROTEIN"/>
    <property type="match status" value="1"/>
</dbReference>
<protein>
    <submittedName>
        <fullName evidence="9">Rho GTPase-activating protein 12</fullName>
    </submittedName>
</protein>
<dbReference type="PROSITE" id="PS50002">
    <property type="entry name" value="SH3"/>
    <property type="match status" value="1"/>
</dbReference>
<reference evidence="9 10" key="1">
    <citation type="journal article" date="2017" name="Nat. Ecol. Evol.">
        <title>Scallop genome provides insights into evolution of bilaterian karyotype and development.</title>
        <authorList>
            <person name="Wang S."/>
            <person name="Zhang J."/>
            <person name="Jiao W."/>
            <person name="Li J."/>
            <person name="Xun X."/>
            <person name="Sun Y."/>
            <person name="Guo X."/>
            <person name="Huan P."/>
            <person name="Dong B."/>
            <person name="Zhang L."/>
            <person name="Hu X."/>
            <person name="Sun X."/>
            <person name="Wang J."/>
            <person name="Zhao C."/>
            <person name="Wang Y."/>
            <person name="Wang D."/>
            <person name="Huang X."/>
            <person name="Wang R."/>
            <person name="Lv J."/>
            <person name="Li Y."/>
            <person name="Zhang Z."/>
            <person name="Liu B."/>
            <person name="Lu W."/>
            <person name="Hui Y."/>
            <person name="Liang J."/>
            <person name="Zhou Z."/>
            <person name="Hou R."/>
            <person name="Li X."/>
            <person name="Liu Y."/>
            <person name="Li H."/>
            <person name="Ning X."/>
            <person name="Lin Y."/>
            <person name="Zhao L."/>
            <person name="Xing Q."/>
            <person name="Dou J."/>
            <person name="Li Y."/>
            <person name="Mao J."/>
            <person name="Guo H."/>
            <person name="Dou H."/>
            <person name="Li T."/>
            <person name="Mu C."/>
            <person name="Jiang W."/>
            <person name="Fu Q."/>
            <person name="Fu X."/>
            <person name="Miao Y."/>
            <person name="Liu J."/>
            <person name="Yu Q."/>
            <person name="Li R."/>
            <person name="Liao H."/>
            <person name="Li X."/>
            <person name="Kong Y."/>
            <person name="Jiang Z."/>
            <person name="Chourrout D."/>
            <person name="Li R."/>
            <person name="Bao Z."/>
        </authorList>
    </citation>
    <scope>NUCLEOTIDE SEQUENCE [LARGE SCALE GENOMIC DNA]</scope>
    <source>
        <strain evidence="9 10">PY_sf001</strain>
    </source>
</reference>
<feature type="region of interest" description="Disordered" evidence="4">
    <location>
        <begin position="384"/>
        <end position="408"/>
    </location>
</feature>
<dbReference type="InterPro" id="IPR001202">
    <property type="entry name" value="WW_dom"/>
</dbReference>
<dbReference type="Pfam" id="PF00620">
    <property type="entry name" value="RhoGAP"/>
    <property type="match status" value="1"/>
</dbReference>
<feature type="domain" description="WW" evidence="7">
    <location>
        <begin position="255"/>
        <end position="289"/>
    </location>
</feature>
<dbReference type="GO" id="GO:0005737">
    <property type="term" value="C:cytoplasm"/>
    <property type="evidence" value="ECO:0007669"/>
    <property type="project" value="TreeGrafter"/>
</dbReference>
<feature type="compositionally biased region" description="Pro residues" evidence="4">
    <location>
        <begin position="234"/>
        <end position="243"/>
    </location>
</feature>
<dbReference type="Pfam" id="PF00018">
    <property type="entry name" value="SH3_1"/>
    <property type="match status" value="1"/>
</dbReference>
<feature type="compositionally biased region" description="Basic and acidic residues" evidence="4">
    <location>
        <begin position="85"/>
        <end position="95"/>
    </location>
</feature>
<keyword evidence="1 3" id="KW-0728">SH3 domain</keyword>
<evidence type="ECO:0000313" key="9">
    <source>
        <dbReference type="EMBL" id="OWF39427.1"/>
    </source>
</evidence>
<evidence type="ECO:0000256" key="2">
    <source>
        <dbReference type="ARBA" id="ARBA00022468"/>
    </source>
</evidence>
<dbReference type="AlphaFoldDB" id="A0A210PSE5"/>
<dbReference type="Gene3D" id="2.30.29.30">
    <property type="entry name" value="Pleckstrin-homology domain (PH domain)/Phosphotyrosine-binding domain (PTB)"/>
    <property type="match status" value="1"/>
</dbReference>
<feature type="region of interest" description="Disordered" evidence="4">
    <location>
        <begin position="230"/>
        <end position="249"/>
    </location>
</feature>
<dbReference type="InterPro" id="IPR036028">
    <property type="entry name" value="SH3-like_dom_sf"/>
</dbReference>
<evidence type="ECO:0000259" key="8">
    <source>
        <dbReference type="PROSITE" id="PS50238"/>
    </source>
</evidence>
<dbReference type="InterPro" id="IPR008936">
    <property type="entry name" value="Rho_GTPase_activation_prot"/>
</dbReference>
<dbReference type="STRING" id="6573.A0A210PSE5"/>
<feature type="compositionally biased region" description="Polar residues" evidence="4">
    <location>
        <begin position="115"/>
        <end position="128"/>
    </location>
</feature>
<feature type="compositionally biased region" description="Polar residues" evidence="4">
    <location>
        <begin position="384"/>
        <end position="400"/>
    </location>
</feature>
<name>A0A210PSE5_MIZYE</name>
<dbReference type="InterPro" id="IPR001452">
    <property type="entry name" value="SH3_domain"/>
</dbReference>
<feature type="domain" description="PH" evidence="6">
    <location>
        <begin position="490"/>
        <end position="599"/>
    </location>
</feature>
<dbReference type="GO" id="GO:0007165">
    <property type="term" value="P:signal transduction"/>
    <property type="evidence" value="ECO:0007669"/>
    <property type="project" value="InterPro"/>
</dbReference>
<dbReference type="InterPro" id="IPR036020">
    <property type="entry name" value="WW_dom_sf"/>
</dbReference>
<dbReference type="PROSITE" id="PS50003">
    <property type="entry name" value="PH_DOMAIN"/>
    <property type="match status" value="1"/>
</dbReference>
<dbReference type="SUPFAM" id="SSF48350">
    <property type="entry name" value="GTPase activation domain, GAP"/>
    <property type="match status" value="1"/>
</dbReference>
<dbReference type="Pfam" id="PF00397">
    <property type="entry name" value="WW"/>
    <property type="match status" value="1"/>
</dbReference>
<dbReference type="Gene3D" id="2.30.30.40">
    <property type="entry name" value="SH3 Domains"/>
    <property type="match status" value="1"/>
</dbReference>
<dbReference type="SMART" id="SM00324">
    <property type="entry name" value="RhoGAP"/>
    <property type="match status" value="1"/>
</dbReference>